<keyword evidence="2" id="KW-0472">Membrane</keyword>
<accession>A0A3N0E9N7</accession>
<reference evidence="3 4" key="1">
    <citation type="submission" date="2018-11" db="EMBL/GenBank/DDBJ databases">
        <title>The genome draft of YIM 96095.</title>
        <authorList>
            <person name="Tang S.-K."/>
            <person name="Chunyu W.-X."/>
            <person name="Feng Y.-Z."/>
        </authorList>
    </citation>
    <scope>NUCLEOTIDE SEQUENCE [LARGE SCALE GENOMIC DNA]</scope>
    <source>
        <strain evidence="3 4">YIM 96095</strain>
    </source>
</reference>
<evidence type="ECO:0000313" key="4">
    <source>
        <dbReference type="Proteomes" id="UP000269198"/>
    </source>
</evidence>
<dbReference type="EMBL" id="RJMB01000010">
    <property type="protein sequence ID" value="RNL84562.1"/>
    <property type="molecule type" value="Genomic_DNA"/>
</dbReference>
<keyword evidence="2" id="KW-0812">Transmembrane</keyword>
<feature type="transmembrane region" description="Helical" evidence="2">
    <location>
        <begin position="67"/>
        <end position="90"/>
    </location>
</feature>
<gene>
    <name evidence="3" type="ORF">EFW17_11620</name>
</gene>
<evidence type="ECO:0000256" key="1">
    <source>
        <dbReference type="SAM" id="MobiDB-lite"/>
    </source>
</evidence>
<dbReference type="AlphaFoldDB" id="A0A3N0E9N7"/>
<comment type="caution">
    <text evidence="3">The sequence shown here is derived from an EMBL/GenBank/DDBJ whole genome shotgun (WGS) entry which is preliminary data.</text>
</comment>
<dbReference type="Proteomes" id="UP000269198">
    <property type="component" value="Unassembled WGS sequence"/>
</dbReference>
<protein>
    <recommendedName>
        <fullName evidence="5">ATP synthase subunit I</fullName>
    </recommendedName>
</protein>
<evidence type="ECO:0000313" key="3">
    <source>
        <dbReference type="EMBL" id="RNL84562.1"/>
    </source>
</evidence>
<keyword evidence="2" id="KW-1133">Transmembrane helix</keyword>
<feature type="transmembrane region" description="Helical" evidence="2">
    <location>
        <begin position="36"/>
        <end position="60"/>
    </location>
</feature>
<keyword evidence="4" id="KW-1185">Reference proteome</keyword>
<dbReference type="RefSeq" id="WP_123201378.1">
    <property type="nucleotide sequence ID" value="NZ_RJMB01000010.1"/>
</dbReference>
<feature type="transmembrane region" description="Helical" evidence="2">
    <location>
        <begin position="96"/>
        <end position="115"/>
    </location>
</feature>
<dbReference type="OrthoDB" id="3542908at2"/>
<name>A0A3N0E9N7_9ACTN</name>
<organism evidence="3 4">
    <name type="scientific">Halostreptopolyspora alba</name>
    <dbReference type="NCBI Taxonomy" id="2487137"/>
    <lineage>
        <taxon>Bacteria</taxon>
        <taxon>Bacillati</taxon>
        <taxon>Actinomycetota</taxon>
        <taxon>Actinomycetes</taxon>
        <taxon>Streptosporangiales</taxon>
        <taxon>Nocardiopsidaceae</taxon>
        <taxon>Halostreptopolyspora</taxon>
    </lineage>
</organism>
<evidence type="ECO:0000256" key="2">
    <source>
        <dbReference type="SAM" id="Phobius"/>
    </source>
</evidence>
<feature type="region of interest" description="Disordered" evidence="1">
    <location>
        <begin position="128"/>
        <end position="149"/>
    </location>
</feature>
<sequence>MQEHDARTFRGAAIPTAIVGAIAMAVALALQGVPGLVGAAIGTALVIAFFAVSFVVVSWAGRHGPHLMFPAALASYVLKIVLLGVALALLRDVGGFDRVAFGATAIAGALVWVGAHMRAMATDRRPIIEDEWDTDETETTPTAPAGRRP</sequence>
<feature type="transmembrane region" description="Helical" evidence="2">
    <location>
        <begin position="12"/>
        <end position="30"/>
    </location>
</feature>
<evidence type="ECO:0008006" key="5">
    <source>
        <dbReference type="Google" id="ProtNLM"/>
    </source>
</evidence>
<proteinExistence type="predicted"/>
<feature type="compositionally biased region" description="Acidic residues" evidence="1">
    <location>
        <begin position="129"/>
        <end position="138"/>
    </location>
</feature>